<gene>
    <name evidence="2" type="ORF">DNTS_012440</name>
</gene>
<protein>
    <submittedName>
        <fullName evidence="2">Uncharacterized protein</fullName>
    </submittedName>
</protein>
<name>A0A553RA73_9TELE</name>
<evidence type="ECO:0000313" key="3">
    <source>
        <dbReference type="Proteomes" id="UP000316079"/>
    </source>
</evidence>
<feature type="compositionally biased region" description="Low complexity" evidence="1">
    <location>
        <begin position="84"/>
        <end position="97"/>
    </location>
</feature>
<dbReference type="EMBL" id="SRMA01025107">
    <property type="protein sequence ID" value="TRY99087.1"/>
    <property type="molecule type" value="Genomic_DNA"/>
</dbReference>
<reference evidence="2 3" key="1">
    <citation type="journal article" date="2019" name="Sci. Data">
        <title>Hybrid genome assembly and annotation of Danionella translucida.</title>
        <authorList>
            <person name="Kadobianskyi M."/>
            <person name="Schulze L."/>
            <person name="Schuelke M."/>
            <person name="Judkewitz B."/>
        </authorList>
    </citation>
    <scope>NUCLEOTIDE SEQUENCE [LARGE SCALE GENOMIC DNA]</scope>
    <source>
        <strain evidence="2 3">Bolton</strain>
    </source>
</reference>
<evidence type="ECO:0000313" key="2">
    <source>
        <dbReference type="EMBL" id="TRY99087.1"/>
    </source>
</evidence>
<accession>A0A553RA73</accession>
<keyword evidence="3" id="KW-1185">Reference proteome</keyword>
<organism evidence="2 3">
    <name type="scientific">Danionella cerebrum</name>
    <dbReference type="NCBI Taxonomy" id="2873325"/>
    <lineage>
        <taxon>Eukaryota</taxon>
        <taxon>Metazoa</taxon>
        <taxon>Chordata</taxon>
        <taxon>Craniata</taxon>
        <taxon>Vertebrata</taxon>
        <taxon>Euteleostomi</taxon>
        <taxon>Actinopterygii</taxon>
        <taxon>Neopterygii</taxon>
        <taxon>Teleostei</taxon>
        <taxon>Ostariophysi</taxon>
        <taxon>Cypriniformes</taxon>
        <taxon>Danionidae</taxon>
        <taxon>Danioninae</taxon>
        <taxon>Danionella</taxon>
    </lineage>
</organism>
<feature type="region of interest" description="Disordered" evidence="1">
    <location>
        <begin position="59"/>
        <end position="103"/>
    </location>
</feature>
<feature type="compositionally biased region" description="Acidic residues" evidence="1">
    <location>
        <begin position="67"/>
        <end position="76"/>
    </location>
</feature>
<comment type="caution">
    <text evidence="2">The sequence shown here is derived from an EMBL/GenBank/DDBJ whole genome shotgun (WGS) entry which is preliminary data.</text>
</comment>
<sequence>MIPGRAANPGSSILGFGLWFDSPVRTPWSPVPTSPCDVKSQNVGRSVFSSDLEFRPPSSRRRFCLDGSDEEEEEEKEERSAGRNSYSSRYKRSSLLNDSDDEA</sequence>
<proteinExistence type="predicted"/>
<evidence type="ECO:0000256" key="1">
    <source>
        <dbReference type="SAM" id="MobiDB-lite"/>
    </source>
</evidence>
<dbReference type="AlphaFoldDB" id="A0A553RA73"/>
<dbReference type="Proteomes" id="UP000316079">
    <property type="component" value="Unassembled WGS sequence"/>
</dbReference>